<evidence type="ECO:0000313" key="3">
    <source>
        <dbReference type="EMBL" id="ASO18749.1"/>
    </source>
</evidence>
<keyword evidence="4" id="KW-1185">Reference proteome</keyword>
<dbReference type="Proteomes" id="UP000204221">
    <property type="component" value="Chromosome"/>
</dbReference>
<accession>A0A221VYZ8</accession>
<dbReference type="InterPro" id="IPR027266">
    <property type="entry name" value="TrmE/GcvT-like"/>
</dbReference>
<evidence type="ECO:0000259" key="2">
    <source>
        <dbReference type="Pfam" id="PF08669"/>
    </source>
</evidence>
<reference evidence="3 4" key="1">
    <citation type="submission" date="2017-07" db="EMBL/GenBank/DDBJ databases">
        <title>Complete genome sequence of Actinoalloteichus hoggarensis DSM 45943, type strain of Actinoalloteichus hoggarensis.</title>
        <authorList>
            <person name="Ruckert C."/>
            <person name="Nouioui I."/>
            <person name="Willmese J."/>
            <person name="van Wezel G."/>
            <person name="Klenk H.-P."/>
            <person name="Kalinowski J."/>
            <person name="Zotchev S.B."/>
        </authorList>
    </citation>
    <scope>NUCLEOTIDE SEQUENCE [LARGE SCALE GENOMIC DNA]</scope>
    <source>
        <strain evidence="3 4">DSM 45943</strain>
    </source>
</reference>
<protein>
    <submittedName>
        <fullName evidence="3">Aminomethyltransferase</fullName>
        <ecNumber evidence="3">2.1.2.10</ecNumber>
    </submittedName>
</protein>
<dbReference type="InterPro" id="IPR028896">
    <property type="entry name" value="GcvT/YgfZ/DmdA"/>
</dbReference>
<sequence length="354" mass="37454">MESALTPVHPEGTVYGQVLEASVPLRYSTTEAEYEAIRGRAAVLDLGGSRLVQVRGSSAGEFLQRVLARDVEYLTSERSTTSLILDDAGAIVDQVVVWGREDGAILESSCGAGTRLIEYLRSQNQDEVEILDRSDELTVVAVEGPYSWGVIGRLIDSELAALPLDSVVDTQWDGADILFGRTGSSGEYGYKVIAAHETARKLWTAACEHAVPAGQDVLELAMLEVRQPVVRHEAPEGTGVLEVGAGWLVDITKESFVGRDAVLAAFEEQSGPRTVGFRGGEAVPEPGTRILAAGQDVGVVVHAVYSVGLGAALGLARVDADLAAAGLELTAGDAEIETLTSPYVSPKSWSIPIV</sequence>
<evidence type="ECO:0000259" key="1">
    <source>
        <dbReference type="Pfam" id="PF01571"/>
    </source>
</evidence>
<dbReference type="InterPro" id="IPR029043">
    <property type="entry name" value="GcvT/YgfZ_C"/>
</dbReference>
<dbReference type="SUPFAM" id="SSF103025">
    <property type="entry name" value="Folate-binding domain"/>
    <property type="match status" value="1"/>
</dbReference>
<dbReference type="GO" id="GO:0005829">
    <property type="term" value="C:cytosol"/>
    <property type="evidence" value="ECO:0007669"/>
    <property type="project" value="TreeGrafter"/>
</dbReference>
<dbReference type="KEGG" id="ahg:AHOG_05480"/>
<dbReference type="Pfam" id="PF01571">
    <property type="entry name" value="GCV_T"/>
    <property type="match status" value="1"/>
</dbReference>
<dbReference type="GO" id="GO:0004047">
    <property type="term" value="F:aminomethyltransferase activity"/>
    <property type="evidence" value="ECO:0007669"/>
    <property type="project" value="UniProtKB-EC"/>
</dbReference>
<dbReference type="PANTHER" id="PTHR43757">
    <property type="entry name" value="AMINOMETHYLTRANSFERASE"/>
    <property type="match status" value="1"/>
</dbReference>
<name>A0A221VYZ8_9PSEU</name>
<dbReference type="Gene3D" id="3.30.1360.120">
    <property type="entry name" value="Probable tRNA modification gtpase trme, domain 1"/>
    <property type="match status" value="1"/>
</dbReference>
<dbReference type="SUPFAM" id="SSF101790">
    <property type="entry name" value="Aminomethyltransferase beta-barrel domain"/>
    <property type="match status" value="1"/>
</dbReference>
<keyword evidence="3" id="KW-0808">Transferase</keyword>
<gene>
    <name evidence="3" type="primary">gcvT1</name>
    <name evidence="3" type="ORF">AHOG_05480</name>
</gene>
<dbReference type="EMBL" id="CP022521">
    <property type="protein sequence ID" value="ASO18749.1"/>
    <property type="molecule type" value="Genomic_DNA"/>
</dbReference>
<proteinExistence type="predicted"/>
<dbReference type="AlphaFoldDB" id="A0A221VYZ8"/>
<feature type="domain" description="GCVT N-terminal" evidence="1">
    <location>
        <begin position="11"/>
        <end position="253"/>
    </location>
</feature>
<dbReference type="InterPro" id="IPR013977">
    <property type="entry name" value="GcvT_C"/>
</dbReference>
<feature type="domain" description="Aminomethyltransferase C-terminal" evidence="2">
    <location>
        <begin position="274"/>
        <end position="330"/>
    </location>
</feature>
<dbReference type="InterPro" id="IPR006222">
    <property type="entry name" value="GCVT_N"/>
</dbReference>
<dbReference type="Pfam" id="PF08669">
    <property type="entry name" value="GCV_T_C"/>
    <property type="match status" value="1"/>
</dbReference>
<evidence type="ECO:0000313" key="4">
    <source>
        <dbReference type="Proteomes" id="UP000204221"/>
    </source>
</evidence>
<dbReference type="OrthoDB" id="2055370at2"/>
<dbReference type="PIRSF" id="PIRSF006487">
    <property type="entry name" value="GcvT"/>
    <property type="match status" value="1"/>
</dbReference>
<keyword evidence="3" id="KW-0489">Methyltransferase</keyword>
<dbReference type="GO" id="GO:0032259">
    <property type="term" value="P:methylation"/>
    <property type="evidence" value="ECO:0007669"/>
    <property type="project" value="UniProtKB-KW"/>
</dbReference>
<organism evidence="3 4">
    <name type="scientific">Actinoalloteichus hoggarensis</name>
    <dbReference type="NCBI Taxonomy" id="1470176"/>
    <lineage>
        <taxon>Bacteria</taxon>
        <taxon>Bacillati</taxon>
        <taxon>Actinomycetota</taxon>
        <taxon>Actinomycetes</taxon>
        <taxon>Pseudonocardiales</taxon>
        <taxon>Pseudonocardiaceae</taxon>
        <taxon>Actinoalloteichus</taxon>
    </lineage>
</organism>
<dbReference type="EC" id="2.1.2.10" evidence="3"/>
<dbReference type="RefSeq" id="WP_093940382.1">
    <property type="nucleotide sequence ID" value="NZ_CP022521.1"/>
</dbReference>
<dbReference type="PANTHER" id="PTHR43757:SF2">
    <property type="entry name" value="AMINOMETHYLTRANSFERASE, MITOCHONDRIAL"/>
    <property type="match status" value="1"/>
</dbReference>
<dbReference type="GO" id="GO:0008168">
    <property type="term" value="F:methyltransferase activity"/>
    <property type="evidence" value="ECO:0007669"/>
    <property type="project" value="UniProtKB-KW"/>
</dbReference>